<dbReference type="RefSeq" id="WP_344437558.1">
    <property type="nucleotide sequence ID" value="NZ_BAAASL010000019.1"/>
</dbReference>
<sequence>MSAPTAPGCAPGPARREDIAELSFAVTGCRPLEHAAVPTLAFRLSLTRTGGGPVRSVALTTDVRIAPARRRPADGERLALARLFGRPEQWATSMRPLSWARLTTFVPPFDARTVLELPVPCTRECELAVTAYFEAVRDGEVPLEFHFSGTVFHTGDDGRLRTSQISWNGEAVHRLPARQWHELTGRYFGGQSWLRVSRETHDLLAAHRDRRALAGWDETVRDLVEGTAG</sequence>
<dbReference type="InterPro" id="IPR045730">
    <property type="entry name" value="DUF6084"/>
</dbReference>
<comment type="caution">
    <text evidence="1">The sequence shown here is derived from an EMBL/GenBank/DDBJ whole genome shotgun (WGS) entry which is preliminary data.</text>
</comment>
<dbReference type="Proteomes" id="UP001500886">
    <property type="component" value="Unassembled WGS sequence"/>
</dbReference>
<protein>
    <submittedName>
        <fullName evidence="1">DUF6084 family protein</fullName>
    </submittedName>
</protein>
<accession>A0ABN3U1B4</accession>
<evidence type="ECO:0000313" key="1">
    <source>
        <dbReference type="EMBL" id="GAA2722260.1"/>
    </source>
</evidence>
<dbReference type="EMBL" id="BAAASL010000019">
    <property type="protein sequence ID" value="GAA2722260.1"/>
    <property type="molecule type" value="Genomic_DNA"/>
</dbReference>
<organism evidence="1 2">
    <name type="scientific">Streptomyces luteosporeus</name>
    <dbReference type="NCBI Taxonomy" id="173856"/>
    <lineage>
        <taxon>Bacteria</taxon>
        <taxon>Bacillati</taxon>
        <taxon>Actinomycetota</taxon>
        <taxon>Actinomycetes</taxon>
        <taxon>Kitasatosporales</taxon>
        <taxon>Streptomycetaceae</taxon>
        <taxon>Streptomyces</taxon>
    </lineage>
</organism>
<gene>
    <name evidence="1" type="ORF">GCM10010315_47030</name>
</gene>
<reference evidence="1 2" key="1">
    <citation type="journal article" date="2019" name="Int. J. Syst. Evol. Microbiol.">
        <title>The Global Catalogue of Microorganisms (GCM) 10K type strain sequencing project: providing services to taxonomists for standard genome sequencing and annotation.</title>
        <authorList>
            <consortium name="The Broad Institute Genomics Platform"/>
            <consortium name="The Broad Institute Genome Sequencing Center for Infectious Disease"/>
            <person name="Wu L."/>
            <person name="Ma J."/>
        </authorList>
    </citation>
    <scope>NUCLEOTIDE SEQUENCE [LARGE SCALE GENOMIC DNA]</scope>
    <source>
        <strain evidence="1 2">JCM 4542</strain>
    </source>
</reference>
<keyword evidence="2" id="KW-1185">Reference proteome</keyword>
<dbReference type="Pfam" id="PF19562">
    <property type="entry name" value="DUF6084"/>
    <property type="match status" value="1"/>
</dbReference>
<proteinExistence type="predicted"/>
<evidence type="ECO:0000313" key="2">
    <source>
        <dbReference type="Proteomes" id="UP001500886"/>
    </source>
</evidence>
<name>A0ABN3U1B4_9ACTN</name>